<comment type="catalytic activity">
    <reaction evidence="17">
        <text>ATP + H2O = ADP + phosphate + H(+)</text>
        <dbReference type="Rhea" id="RHEA:13065"/>
        <dbReference type="ChEBI" id="CHEBI:15377"/>
        <dbReference type="ChEBI" id="CHEBI:15378"/>
        <dbReference type="ChEBI" id="CHEBI:30616"/>
        <dbReference type="ChEBI" id="CHEBI:43474"/>
        <dbReference type="ChEBI" id="CHEBI:456216"/>
        <dbReference type="EC" id="3.6.4.12"/>
    </reaction>
</comment>
<feature type="compositionally biased region" description="Polar residues" evidence="18">
    <location>
        <begin position="79"/>
        <end position="88"/>
    </location>
</feature>
<evidence type="ECO:0000313" key="22">
    <source>
        <dbReference type="Proteomes" id="UP001385951"/>
    </source>
</evidence>
<dbReference type="GO" id="GO:0046872">
    <property type="term" value="F:metal ion binding"/>
    <property type="evidence" value="ECO:0007669"/>
    <property type="project" value="UniProtKB-KW"/>
</dbReference>
<evidence type="ECO:0000256" key="1">
    <source>
        <dbReference type="ARBA" id="ARBA00001966"/>
    </source>
</evidence>
<dbReference type="InterPro" id="IPR041677">
    <property type="entry name" value="DNA2/NAM7_AAA_11"/>
</dbReference>
<keyword evidence="6" id="KW-0235">DNA replication</keyword>
<feature type="compositionally biased region" description="Polar residues" evidence="18">
    <location>
        <begin position="365"/>
        <end position="377"/>
    </location>
</feature>
<evidence type="ECO:0000256" key="10">
    <source>
        <dbReference type="ARBA" id="ARBA00022801"/>
    </source>
</evidence>
<evidence type="ECO:0000259" key="20">
    <source>
        <dbReference type="Pfam" id="PF13086"/>
    </source>
</evidence>
<evidence type="ECO:0000256" key="14">
    <source>
        <dbReference type="ARBA" id="ARBA00023014"/>
    </source>
</evidence>
<evidence type="ECO:0000256" key="13">
    <source>
        <dbReference type="ARBA" id="ARBA00023004"/>
    </source>
</evidence>
<feature type="region of interest" description="Disordered" evidence="18">
    <location>
        <begin position="1"/>
        <end position="43"/>
    </location>
</feature>
<evidence type="ECO:0000256" key="17">
    <source>
        <dbReference type="ARBA" id="ARBA00047995"/>
    </source>
</evidence>
<keyword evidence="13" id="KW-0408">Iron</keyword>
<keyword evidence="12" id="KW-0067">ATP-binding</keyword>
<dbReference type="GO" id="GO:0004518">
    <property type="term" value="F:nuclease activity"/>
    <property type="evidence" value="ECO:0007669"/>
    <property type="project" value="UniProtKB-KW"/>
</dbReference>
<dbReference type="InterPro" id="IPR011604">
    <property type="entry name" value="PDDEXK-like_dom_sf"/>
</dbReference>
<keyword evidence="14" id="KW-0411">Iron-sulfur</keyword>
<feature type="compositionally biased region" description="Acidic residues" evidence="18">
    <location>
        <begin position="388"/>
        <end position="400"/>
    </location>
</feature>
<evidence type="ECO:0000256" key="16">
    <source>
        <dbReference type="ARBA" id="ARBA00023268"/>
    </source>
</evidence>
<keyword evidence="11" id="KW-0347">Helicase</keyword>
<feature type="domain" description="DNA replication factor Dna2 N-terminal" evidence="19">
    <location>
        <begin position="551"/>
        <end position="748"/>
    </location>
</feature>
<protein>
    <recommendedName>
        <fullName evidence="4">DNA helicase</fullName>
        <ecNumber evidence="4">3.6.4.12</ecNumber>
    </recommendedName>
</protein>
<keyword evidence="7" id="KW-0540">Nuclease</keyword>
<dbReference type="CDD" id="cd22318">
    <property type="entry name" value="DNA2_N-like"/>
    <property type="match status" value="1"/>
</dbReference>
<dbReference type="SUPFAM" id="SSF52540">
    <property type="entry name" value="P-loop containing nucleoside triphosphate hydrolases"/>
    <property type="match status" value="1"/>
</dbReference>
<keyword evidence="5" id="KW-0004">4Fe-4S</keyword>
<dbReference type="GO" id="GO:0006260">
    <property type="term" value="P:DNA replication"/>
    <property type="evidence" value="ECO:0007669"/>
    <property type="project" value="UniProtKB-KW"/>
</dbReference>
<dbReference type="PANTHER" id="PTHR36531:SF6">
    <property type="entry name" value="DNA REPLICATION ATP-DEPENDENT HELICASE_NUCLEASE DNA2"/>
    <property type="match status" value="1"/>
</dbReference>
<evidence type="ECO:0000256" key="11">
    <source>
        <dbReference type="ARBA" id="ARBA00022806"/>
    </source>
</evidence>
<dbReference type="InterPro" id="IPR026851">
    <property type="entry name" value="Dna2/JHS1_DEXXQ-box"/>
</dbReference>
<feature type="compositionally biased region" description="Basic and acidic residues" evidence="18">
    <location>
        <begin position="415"/>
        <end position="438"/>
    </location>
</feature>
<dbReference type="InterPro" id="IPR014808">
    <property type="entry name" value="DNA_replication_fac_Dna2_N"/>
</dbReference>
<keyword evidence="10" id="KW-0378">Hydrolase</keyword>
<dbReference type="EC" id="3.6.4.12" evidence="4"/>
<evidence type="ECO:0000313" key="21">
    <source>
        <dbReference type="EMBL" id="KAK7677981.1"/>
    </source>
</evidence>
<gene>
    <name evidence="21" type="ORF">QCA50_019063</name>
</gene>
<comment type="similarity">
    <text evidence="3">Belongs to the DNA2/NAM7 helicase family.</text>
</comment>
<comment type="cofactor">
    <cofactor evidence="1">
        <name>[4Fe-4S] cluster</name>
        <dbReference type="ChEBI" id="CHEBI:49883"/>
    </cofactor>
</comment>
<dbReference type="Gene3D" id="3.90.320.10">
    <property type="match status" value="1"/>
</dbReference>
<dbReference type="GO" id="GO:0017116">
    <property type="term" value="F:single-stranded DNA helicase activity"/>
    <property type="evidence" value="ECO:0007669"/>
    <property type="project" value="InterPro"/>
</dbReference>
<evidence type="ECO:0000259" key="19">
    <source>
        <dbReference type="Pfam" id="PF08696"/>
    </source>
</evidence>
<keyword evidence="22" id="KW-1185">Reference proteome</keyword>
<dbReference type="CDD" id="cd18041">
    <property type="entry name" value="DEXXQc_DNA2"/>
    <property type="match status" value="1"/>
</dbReference>
<dbReference type="GO" id="GO:0051539">
    <property type="term" value="F:4 iron, 4 sulfur cluster binding"/>
    <property type="evidence" value="ECO:0007669"/>
    <property type="project" value="UniProtKB-KW"/>
</dbReference>
<feature type="region of interest" description="Disordered" evidence="18">
    <location>
        <begin position="331"/>
        <end position="400"/>
    </location>
</feature>
<dbReference type="PANTHER" id="PTHR36531">
    <property type="entry name" value="CRISPR-ASSOCIATED EXONUCLEASE CAS4"/>
    <property type="match status" value="1"/>
</dbReference>
<evidence type="ECO:0000256" key="3">
    <source>
        <dbReference type="ARBA" id="ARBA00007913"/>
    </source>
</evidence>
<evidence type="ECO:0000256" key="6">
    <source>
        <dbReference type="ARBA" id="ARBA00022705"/>
    </source>
</evidence>
<keyword evidence="8" id="KW-0479">Metal-binding</keyword>
<comment type="caution">
    <text evidence="21">The sequence shown here is derived from an EMBL/GenBank/DDBJ whole genome shotgun (WGS) entry which is preliminary data.</text>
</comment>
<keyword evidence="9" id="KW-0547">Nucleotide-binding</keyword>
<evidence type="ECO:0000256" key="4">
    <source>
        <dbReference type="ARBA" id="ARBA00012551"/>
    </source>
</evidence>
<dbReference type="GO" id="GO:0016787">
    <property type="term" value="F:hydrolase activity"/>
    <property type="evidence" value="ECO:0007669"/>
    <property type="project" value="UniProtKB-KW"/>
</dbReference>
<dbReference type="InterPro" id="IPR051827">
    <property type="entry name" value="Cas4_exonuclease"/>
</dbReference>
<comment type="subcellular location">
    <subcellularLocation>
        <location evidence="2">Nucleus</location>
    </subcellularLocation>
</comment>
<feature type="domain" description="DNA2/NAM7 helicase helicase" evidence="20">
    <location>
        <begin position="1096"/>
        <end position="1189"/>
    </location>
</feature>
<feature type="compositionally biased region" description="Low complexity" evidence="18">
    <location>
        <begin position="184"/>
        <end position="200"/>
    </location>
</feature>
<dbReference type="Proteomes" id="UP001385951">
    <property type="component" value="Unassembled WGS sequence"/>
</dbReference>
<dbReference type="GO" id="GO:0005634">
    <property type="term" value="C:nucleus"/>
    <property type="evidence" value="ECO:0007669"/>
    <property type="project" value="UniProtKB-SubCell"/>
</dbReference>
<evidence type="ECO:0000256" key="12">
    <source>
        <dbReference type="ARBA" id="ARBA00022840"/>
    </source>
</evidence>
<feature type="compositionally biased region" description="Basic and acidic residues" evidence="18">
    <location>
        <begin position="102"/>
        <end position="127"/>
    </location>
</feature>
<dbReference type="GO" id="GO:0005524">
    <property type="term" value="F:ATP binding"/>
    <property type="evidence" value="ECO:0007669"/>
    <property type="project" value="UniProtKB-KW"/>
</dbReference>
<feature type="domain" description="DNA2/NAM7 helicase helicase" evidence="20">
    <location>
        <begin position="1205"/>
        <end position="1267"/>
    </location>
</feature>
<feature type="compositionally biased region" description="Polar residues" evidence="18">
    <location>
        <begin position="23"/>
        <end position="39"/>
    </location>
</feature>
<evidence type="ECO:0000256" key="5">
    <source>
        <dbReference type="ARBA" id="ARBA00022485"/>
    </source>
</evidence>
<keyword evidence="15" id="KW-0539">Nucleus</keyword>
<feature type="region of interest" description="Disordered" evidence="18">
    <location>
        <begin position="415"/>
        <end position="458"/>
    </location>
</feature>
<evidence type="ECO:0000256" key="7">
    <source>
        <dbReference type="ARBA" id="ARBA00022722"/>
    </source>
</evidence>
<dbReference type="Pfam" id="PF13086">
    <property type="entry name" value="AAA_11"/>
    <property type="match status" value="2"/>
</dbReference>
<keyword evidence="16" id="KW-0511">Multifunctional enzyme</keyword>
<reference evidence="21 22" key="1">
    <citation type="submission" date="2022-09" db="EMBL/GenBank/DDBJ databases">
        <authorList>
            <person name="Palmer J.M."/>
        </authorList>
    </citation>
    <scope>NUCLEOTIDE SEQUENCE [LARGE SCALE GENOMIC DNA]</scope>
    <source>
        <strain evidence="21 22">DSM 7382</strain>
    </source>
</reference>
<evidence type="ECO:0000256" key="18">
    <source>
        <dbReference type="SAM" id="MobiDB-lite"/>
    </source>
</evidence>
<evidence type="ECO:0000256" key="15">
    <source>
        <dbReference type="ARBA" id="ARBA00023242"/>
    </source>
</evidence>
<sequence length="1295" mass="145212">MQKRLRQNLEESPKGVAKKSRSRVSTAPSDENADATSNNHKLKKTIYFFKPTNTLKGNPAAVSKTCASTVLAATNANNHQSVIQSSKPIRTPPKSSAGHDLLPSDHHSSDDSFDGVRWKESPRKPSSKDLGLIPVLSSPLKKVSLDVSTSVNPNNSTVINEQTDSVLSKYGYGANQTLIQTPNLNRTHSDSSSSRALRSQKLLEKSPSLHRAKSAAEGSGGNNSHDPFVISTHSRGSEEDGPIKSSNLNSWIDKFDMSGSLEPKNEGFKVPHVTGGELALTKPIQVNNDLHKHIKQDVNPEENKENVSVHAVPGVQVDNILEGIDFDDDFTDSEIVDAPSSPKESMSNKVDPSAEQEILEKPSTKEPSNTGIPTASTIGALEVKNPTVDEDSDDPFSDDDEDIISILKTQAPKIVHNDKYDGNPNEIKKPKAADRNTDSDPFSDDDLEGLPTGKTPPIQDIAELDISKSGSLTTQQFADLKHAKSFQDGIKRTEFLKSNDNFLPNLPDENGAKLSFTRSDFKRYQIMGILKSSYKLKDRRKPQIILSVRDSNLQETKVMVRGDYTNLQFEVGDIIHIIFTNSGNQRLVDDSHNLLIWNPDTLVAATTVSQQIRCPRKTVINSKFKFPGESAIHFIIGYIIHEIFQECFVQENYSVEFMKEVLNLLLETRKLEIFSVGDEIETVKKAVLGQIPFIESWFKRYYKKAPTLMPTNKYKQDVLFSVSEALDIEENIWSPMFGLKGMIDVTLDANFRDNNSSKKVLLPMEIKTGKEYVEHQAQSALYSLLFKDRYNIDVLQFLLVYTKEGMSKKYDINLQDLKTLMNLRNTLTHFLKSESHELPELQRLSVCDTCDVQAPCMTVNKLLENGTADESGINPELYDQLTTHLDGKEHYQDFYKHWDYLITKEESLLFKVKKDLWMMTSKEREACQGNALGNLVIVSADDSKDEQRQFKYTLTRNGTNMTPFTSSALSKFDKVIISDESGRFAISQGIVILLRENMITITTSRRIVNTDFRSNAFNGGNSAIRSVLHHTQNSSSQTAITYRIDKDEMFYGMGLARYNILDLFIPGGAEKNRRLIVDGEAPAFTSKQPFDVENENLNPDQKIAFRKVMDSNDYSLILGMPGTGKTTLIAQIIKWIVEQKKTVLLTSYTHSAVDNILLKVKDFGIDIIRVGYPSRVHKDIRQFIPDHDEGKQINTYQDFCNCYLDTPVVAATCLGINDFAFSVRKKFDYCIVDEASQVSMPVSLGPIALASKFLLVGDHNQLPPLVTHPSAEVKKVCRCHYLKCWRICILKALQN</sequence>
<dbReference type="InterPro" id="IPR027417">
    <property type="entry name" value="P-loop_NTPase"/>
</dbReference>
<organism evidence="21 22">
    <name type="scientific">Cerrena zonata</name>
    <dbReference type="NCBI Taxonomy" id="2478898"/>
    <lineage>
        <taxon>Eukaryota</taxon>
        <taxon>Fungi</taxon>
        <taxon>Dikarya</taxon>
        <taxon>Basidiomycota</taxon>
        <taxon>Agaricomycotina</taxon>
        <taxon>Agaricomycetes</taxon>
        <taxon>Polyporales</taxon>
        <taxon>Cerrenaceae</taxon>
        <taxon>Cerrena</taxon>
    </lineage>
</organism>
<name>A0AAW0FBT8_9APHY</name>
<accession>A0AAW0FBT8</accession>
<feature type="region of interest" description="Disordered" evidence="18">
    <location>
        <begin position="178"/>
        <end position="249"/>
    </location>
</feature>
<evidence type="ECO:0000256" key="2">
    <source>
        <dbReference type="ARBA" id="ARBA00004123"/>
    </source>
</evidence>
<evidence type="ECO:0000256" key="8">
    <source>
        <dbReference type="ARBA" id="ARBA00022723"/>
    </source>
</evidence>
<proteinExistence type="inferred from homology"/>
<dbReference type="Gene3D" id="3.40.50.300">
    <property type="entry name" value="P-loop containing nucleotide triphosphate hydrolases"/>
    <property type="match status" value="1"/>
</dbReference>
<feature type="region of interest" description="Disordered" evidence="18">
    <location>
        <begin position="79"/>
        <end position="132"/>
    </location>
</feature>
<dbReference type="EMBL" id="JASBNA010000079">
    <property type="protein sequence ID" value="KAK7677981.1"/>
    <property type="molecule type" value="Genomic_DNA"/>
</dbReference>
<dbReference type="Pfam" id="PF08696">
    <property type="entry name" value="Dna2"/>
    <property type="match status" value="1"/>
</dbReference>
<evidence type="ECO:0000256" key="9">
    <source>
        <dbReference type="ARBA" id="ARBA00022741"/>
    </source>
</evidence>